<reference evidence="1 2" key="1">
    <citation type="submission" date="2024-02" db="EMBL/GenBank/DDBJ databases">
        <authorList>
            <person name="Chen Y."/>
            <person name="Shah S."/>
            <person name="Dougan E. K."/>
            <person name="Thang M."/>
            <person name="Chan C."/>
        </authorList>
    </citation>
    <scope>NUCLEOTIDE SEQUENCE [LARGE SCALE GENOMIC DNA]</scope>
</reference>
<evidence type="ECO:0008006" key="3">
    <source>
        <dbReference type="Google" id="ProtNLM"/>
    </source>
</evidence>
<organism evidence="1 2">
    <name type="scientific">Durusdinium trenchii</name>
    <dbReference type="NCBI Taxonomy" id="1381693"/>
    <lineage>
        <taxon>Eukaryota</taxon>
        <taxon>Sar</taxon>
        <taxon>Alveolata</taxon>
        <taxon>Dinophyceae</taxon>
        <taxon>Suessiales</taxon>
        <taxon>Symbiodiniaceae</taxon>
        <taxon>Durusdinium</taxon>
    </lineage>
</organism>
<gene>
    <name evidence="1" type="ORF">SCF082_LOCUS6293</name>
</gene>
<comment type="caution">
    <text evidence="1">The sequence shown here is derived from an EMBL/GenBank/DDBJ whole genome shotgun (WGS) entry which is preliminary data.</text>
</comment>
<keyword evidence="2" id="KW-1185">Reference proteome</keyword>
<dbReference type="EMBL" id="CAXAMM010003448">
    <property type="protein sequence ID" value="CAK8999974.1"/>
    <property type="molecule type" value="Genomic_DNA"/>
</dbReference>
<evidence type="ECO:0000313" key="1">
    <source>
        <dbReference type="EMBL" id="CAK8999974.1"/>
    </source>
</evidence>
<proteinExistence type="predicted"/>
<name>A0ABP0IBL1_9DINO</name>
<accession>A0ABP0IBL1</accession>
<sequence>MAPILCARPEMAEESLKHFCGFGVRSTRLRGRNLRKGSRLLLPRCELELKLAKLELNTPVQSDGYLLGLQTKMPHVGRPNLCGQFAQWSSLEDFRTVHGKEPHVLRQLQNKVKVCPACQKSCAHTMPQCNNCSFHLADTNVTGTDNVLMAFIFGIQKGRFPFTISIRACNEEVLVFDDPLCVSVCHLNVVPTGVYIPDLRYLFKDPLRGRRIVQRMLDEVDNVCLEQHWYDDLFRKTYFANKGIPDSATLKFMGTAGMNFPPSQQQLHLQYVHGPMLPFQYAVFKNGLHLQYRRFFPVQFLLDTLDFGDAVQIDVEEDTEIDEIIRQAAAVGVDYDSYWNNMCAQVNRIQSQCAPWKEEDFLYRVVGSKAYDIQTGQEMVGTNIKAVQAADVQNIQSYGWSSDDGSPSMGFYPFAKRAAEIESWQ</sequence>
<protein>
    <recommendedName>
        <fullName evidence="3">FACT complex subunit</fullName>
    </recommendedName>
</protein>
<evidence type="ECO:0000313" key="2">
    <source>
        <dbReference type="Proteomes" id="UP001642464"/>
    </source>
</evidence>
<dbReference type="Proteomes" id="UP001642464">
    <property type="component" value="Unassembled WGS sequence"/>
</dbReference>